<gene>
    <name evidence="2" type="ORF">THAOC_33553</name>
</gene>
<comment type="caution">
    <text evidence="2">The sequence shown here is derived from an EMBL/GenBank/DDBJ whole genome shotgun (WGS) entry which is preliminary data.</text>
</comment>
<feature type="compositionally biased region" description="Low complexity" evidence="1">
    <location>
        <begin position="116"/>
        <end position="138"/>
    </location>
</feature>
<reference evidence="2 3" key="1">
    <citation type="journal article" date="2012" name="Genome Biol.">
        <title>Genome and low-iron response of an oceanic diatom adapted to chronic iron limitation.</title>
        <authorList>
            <person name="Lommer M."/>
            <person name="Specht M."/>
            <person name="Roy A.S."/>
            <person name="Kraemer L."/>
            <person name="Andreson R."/>
            <person name="Gutowska M.A."/>
            <person name="Wolf J."/>
            <person name="Bergner S.V."/>
            <person name="Schilhabel M.B."/>
            <person name="Klostermeier U.C."/>
            <person name="Beiko R.G."/>
            <person name="Rosenstiel P."/>
            <person name="Hippler M."/>
            <person name="Laroche J."/>
        </authorList>
    </citation>
    <scope>NUCLEOTIDE SEQUENCE [LARGE SCALE GENOMIC DNA]</scope>
    <source>
        <strain evidence="2 3">CCMP1005</strain>
    </source>
</reference>
<evidence type="ECO:0000256" key="1">
    <source>
        <dbReference type="SAM" id="MobiDB-lite"/>
    </source>
</evidence>
<accession>K0R6Y0</accession>
<dbReference type="EMBL" id="AGNL01046701">
    <property type="protein sequence ID" value="EJK47709.1"/>
    <property type="molecule type" value="Genomic_DNA"/>
</dbReference>
<feature type="compositionally biased region" description="Basic and acidic residues" evidence="1">
    <location>
        <begin position="203"/>
        <end position="230"/>
    </location>
</feature>
<dbReference type="Proteomes" id="UP000266841">
    <property type="component" value="Unassembled WGS sequence"/>
</dbReference>
<feature type="compositionally biased region" description="Basic and acidic residues" evidence="1">
    <location>
        <begin position="54"/>
        <end position="67"/>
    </location>
</feature>
<proteinExistence type="predicted"/>
<organism evidence="2 3">
    <name type="scientific">Thalassiosira oceanica</name>
    <name type="common">Marine diatom</name>
    <dbReference type="NCBI Taxonomy" id="159749"/>
    <lineage>
        <taxon>Eukaryota</taxon>
        <taxon>Sar</taxon>
        <taxon>Stramenopiles</taxon>
        <taxon>Ochrophyta</taxon>
        <taxon>Bacillariophyta</taxon>
        <taxon>Coscinodiscophyceae</taxon>
        <taxon>Thalassiosirophycidae</taxon>
        <taxon>Thalassiosirales</taxon>
        <taxon>Thalassiosiraceae</taxon>
        <taxon>Thalassiosira</taxon>
    </lineage>
</organism>
<keyword evidence="3" id="KW-1185">Reference proteome</keyword>
<evidence type="ECO:0000313" key="3">
    <source>
        <dbReference type="Proteomes" id="UP000266841"/>
    </source>
</evidence>
<feature type="compositionally biased region" description="Polar residues" evidence="1">
    <location>
        <begin position="95"/>
        <end position="104"/>
    </location>
</feature>
<evidence type="ECO:0000313" key="2">
    <source>
        <dbReference type="EMBL" id="EJK47709.1"/>
    </source>
</evidence>
<feature type="region of interest" description="Disordered" evidence="1">
    <location>
        <begin position="1"/>
        <end position="174"/>
    </location>
</feature>
<dbReference type="AlphaFoldDB" id="K0R6Y0"/>
<feature type="region of interest" description="Disordered" evidence="1">
    <location>
        <begin position="203"/>
        <end position="243"/>
    </location>
</feature>
<protein>
    <submittedName>
        <fullName evidence="2">Uncharacterized protein</fullName>
    </submittedName>
</protein>
<sequence length="243" mass="25278">MRHATINFAGAKGQQSFRNGRGRRRRGPDAPEVGRAGAFVTAEEVLGDPGEQNQSRRSDAAGRDGPRRRNGRRARGRGWASRGGGRPSPVPPPYETTSRSTGPDGSNGRGRRPRPARAGDAGDAGAPREAAGGAAPRAVVEYGAADPGVSRRGTPPEKGGPLARTEAGAGARPGALSRAAGLLSDASREELSVLALTIRDGYARLSKDKASANETIDRLESELGGSERARRPPLGPTRRPSLS</sequence>
<name>K0R6Y0_THAOC</name>